<protein>
    <recommendedName>
        <fullName evidence="8">HTH psq-type domain-containing protein</fullName>
    </recommendedName>
</protein>
<dbReference type="InterPro" id="IPR009057">
    <property type="entry name" value="Homeodomain-like_sf"/>
</dbReference>
<feature type="compositionally biased region" description="Pro residues" evidence="7">
    <location>
        <begin position="518"/>
        <end position="527"/>
    </location>
</feature>
<evidence type="ECO:0000256" key="1">
    <source>
        <dbReference type="ARBA" id="ARBA00004123"/>
    </source>
</evidence>
<comment type="caution">
    <text evidence="9">The sequence shown here is derived from an EMBL/GenBank/DDBJ whole genome shotgun (WGS) entry which is preliminary data.</text>
</comment>
<dbReference type="EMBL" id="JAPXFL010000009">
    <property type="protein sequence ID" value="KAK9501573.1"/>
    <property type="molecule type" value="Genomic_DNA"/>
</dbReference>
<feature type="DNA-binding region" description="H-T-H motif" evidence="6">
    <location>
        <begin position="174"/>
        <end position="194"/>
    </location>
</feature>
<feature type="domain" description="HTH psq-type" evidence="8">
    <location>
        <begin position="421"/>
        <end position="473"/>
    </location>
</feature>
<feature type="compositionally biased region" description="Low complexity" evidence="7">
    <location>
        <begin position="398"/>
        <end position="415"/>
    </location>
</feature>
<organism evidence="9 10">
    <name type="scientific">Rhynocoris fuscipes</name>
    <dbReference type="NCBI Taxonomy" id="488301"/>
    <lineage>
        <taxon>Eukaryota</taxon>
        <taxon>Metazoa</taxon>
        <taxon>Ecdysozoa</taxon>
        <taxon>Arthropoda</taxon>
        <taxon>Hexapoda</taxon>
        <taxon>Insecta</taxon>
        <taxon>Pterygota</taxon>
        <taxon>Neoptera</taxon>
        <taxon>Paraneoptera</taxon>
        <taxon>Hemiptera</taxon>
        <taxon>Heteroptera</taxon>
        <taxon>Panheteroptera</taxon>
        <taxon>Cimicomorpha</taxon>
        <taxon>Reduviidae</taxon>
        <taxon>Harpactorinae</taxon>
        <taxon>Harpactorini</taxon>
        <taxon>Rhynocoris</taxon>
    </lineage>
</organism>
<evidence type="ECO:0000313" key="10">
    <source>
        <dbReference type="Proteomes" id="UP001461498"/>
    </source>
</evidence>
<dbReference type="PANTHER" id="PTHR21545:SF13">
    <property type="entry name" value="ECDYSONE-INDUCED PROTEIN 93F, ISOFORM C"/>
    <property type="match status" value="1"/>
</dbReference>
<evidence type="ECO:0000256" key="2">
    <source>
        <dbReference type="ARBA" id="ARBA00023015"/>
    </source>
</evidence>
<keyword evidence="10" id="KW-1185">Reference proteome</keyword>
<feature type="compositionally biased region" description="Acidic residues" evidence="7">
    <location>
        <begin position="210"/>
        <end position="226"/>
    </location>
</feature>
<evidence type="ECO:0000256" key="4">
    <source>
        <dbReference type="ARBA" id="ARBA00023163"/>
    </source>
</evidence>
<evidence type="ECO:0000256" key="6">
    <source>
        <dbReference type="PROSITE-ProRule" id="PRU00320"/>
    </source>
</evidence>
<dbReference type="FunFam" id="1.10.10.60:FF:000019">
    <property type="entry name" value="Ligand-dependent corepressor isoform 1"/>
    <property type="match status" value="1"/>
</dbReference>
<feature type="domain" description="HTH psq-type" evidence="8">
    <location>
        <begin position="151"/>
        <end position="198"/>
    </location>
</feature>
<evidence type="ECO:0000256" key="3">
    <source>
        <dbReference type="ARBA" id="ARBA00023125"/>
    </source>
</evidence>
<evidence type="ECO:0000256" key="5">
    <source>
        <dbReference type="ARBA" id="ARBA00023242"/>
    </source>
</evidence>
<feature type="region of interest" description="Disordered" evidence="7">
    <location>
        <begin position="383"/>
        <end position="432"/>
    </location>
</feature>
<feature type="region of interest" description="Disordered" evidence="7">
    <location>
        <begin position="508"/>
        <end position="527"/>
    </location>
</feature>
<feature type="region of interest" description="Disordered" evidence="7">
    <location>
        <begin position="203"/>
        <end position="228"/>
    </location>
</feature>
<dbReference type="PANTHER" id="PTHR21545">
    <property type="entry name" value="TRANSCRIPTION FACTOR MLR1/2"/>
    <property type="match status" value="1"/>
</dbReference>
<feature type="compositionally biased region" description="Basic and acidic residues" evidence="7">
    <location>
        <begin position="383"/>
        <end position="397"/>
    </location>
</feature>
<feature type="region of interest" description="Disordered" evidence="7">
    <location>
        <begin position="61"/>
        <end position="123"/>
    </location>
</feature>
<name>A0AAW1CXK1_9HEMI</name>
<dbReference type="InterPro" id="IPR007889">
    <property type="entry name" value="HTH_Psq"/>
</dbReference>
<dbReference type="SUPFAM" id="SSF46689">
    <property type="entry name" value="Homeodomain-like"/>
    <property type="match status" value="2"/>
</dbReference>
<feature type="region of interest" description="Disordered" evidence="7">
    <location>
        <begin position="287"/>
        <end position="346"/>
    </location>
</feature>
<dbReference type="AlphaFoldDB" id="A0AAW1CXK1"/>
<feature type="DNA-binding region" description="H-T-H motif" evidence="6">
    <location>
        <begin position="449"/>
        <end position="469"/>
    </location>
</feature>
<sequence length="705" mass="77477">MMREMDSGHVCHERARQDSGATFTKVNKRLERVAEELMGRRSWASYQDLMVGHECRSELTPWHTVSERSGRSGSSSPADGPMSTGSPWYVPAPDSPDCLDQPLDLSAKPSSQTPQQMQPQPLMISQQPVKIPSPSKHIFKAKPRLSAVAAGRRSYTEEELQAALRDIQSGKLGTRRAAVQYGIPRSTLRNKVYKLSQERRDFAGGIESARDDDDVDDDRDMSEDERETEKVLMSPLTMVDVMRLTTDRRALEALPYLHQLLAHHRQLPELMRSIEEERLPKAMITARPGCSTSDKEHLSPTDQSGVILKVPSFKPAPKNNGSDTSSPAGPRSESNSPPAGPLPAKGLSMSLRDVITKYPPEQGPLAAAPPSQALDFARRGDQNIRNHNNNHLDEKKLSPSSKAASNSQSNSANSAGGKGTRPKRGKYRNYDRDSLVEAVRAVQRGEMSVHRAGSYYGVPHSTLEYKVKERHLMRPRKREPKPQQQQTQSTTPAAADDVAKRKEEIEKRVAATTRPQRFTPPLPIPPPANGLKMPPTLFDPALAAAAYHPSAAQFPFWPSPTFPLPLDYPRPELFAATQMMQRLQHGDDSSQSLGKTTREIAESLYDGSGENGSFLDGIIRSSLETGLPASKEASKALLEQLCRGSSLTEAEQKKECISPRSISPSPTTTSAASSTITTETRDLQDKSSAPSPDRPSSASRHSPDC</sequence>
<keyword evidence="3 6" id="KW-0238">DNA-binding</keyword>
<keyword evidence="5 6" id="KW-0539">Nucleus</keyword>
<dbReference type="Proteomes" id="UP001461498">
    <property type="component" value="Unassembled WGS sequence"/>
</dbReference>
<feature type="compositionally biased region" description="Low complexity" evidence="7">
    <location>
        <begin position="687"/>
        <end position="705"/>
    </location>
</feature>
<dbReference type="Gene3D" id="1.10.10.60">
    <property type="entry name" value="Homeodomain-like"/>
    <property type="match status" value="2"/>
</dbReference>
<feature type="region of interest" description="Disordered" evidence="7">
    <location>
        <begin position="647"/>
        <end position="705"/>
    </location>
</feature>
<keyword evidence="4" id="KW-0804">Transcription</keyword>
<dbReference type="GO" id="GO:0003677">
    <property type="term" value="F:DNA binding"/>
    <property type="evidence" value="ECO:0007669"/>
    <property type="project" value="UniProtKB-UniRule"/>
</dbReference>
<feature type="region of interest" description="Disordered" evidence="7">
    <location>
        <begin position="472"/>
        <end position="500"/>
    </location>
</feature>
<gene>
    <name evidence="9" type="ORF">O3M35_012276</name>
</gene>
<dbReference type="GO" id="GO:0006357">
    <property type="term" value="P:regulation of transcription by RNA polymerase II"/>
    <property type="evidence" value="ECO:0007669"/>
    <property type="project" value="TreeGrafter"/>
</dbReference>
<feature type="compositionally biased region" description="Low complexity" evidence="7">
    <location>
        <begin position="658"/>
        <end position="678"/>
    </location>
</feature>
<feature type="compositionally biased region" description="Low complexity" evidence="7">
    <location>
        <begin position="109"/>
        <end position="123"/>
    </location>
</feature>
<evidence type="ECO:0000256" key="7">
    <source>
        <dbReference type="SAM" id="MobiDB-lite"/>
    </source>
</evidence>
<feature type="compositionally biased region" description="Polar residues" evidence="7">
    <location>
        <begin position="319"/>
        <end position="337"/>
    </location>
</feature>
<dbReference type="GO" id="GO:0005634">
    <property type="term" value="C:nucleus"/>
    <property type="evidence" value="ECO:0007669"/>
    <property type="project" value="UniProtKB-SubCell"/>
</dbReference>
<comment type="subcellular location">
    <subcellularLocation>
        <location evidence="1 6">Nucleus</location>
    </subcellularLocation>
</comment>
<dbReference type="Pfam" id="PF05225">
    <property type="entry name" value="HTH_psq"/>
    <property type="match status" value="2"/>
</dbReference>
<reference evidence="9 10" key="1">
    <citation type="submission" date="2022-12" db="EMBL/GenBank/DDBJ databases">
        <title>Chromosome-level genome assembly of true bugs.</title>
        <authorList>
            <person name="Ma L."/>
            <person name="Li H."/>
        </authorList>
    </citation>
    <scope>NUCLEOTIDE SEQUENCE [LARGE SCALE GENOMIC DNA]</scope>
    <source>
        <strain evidence="9">Lab_2022b</strain>
    </source>
</reference>
<accession>A0AAW1CXK1</accession>
<feature type="compositionally biased region" description="Low complexity" evidence="7">
    <location>
        <begin position="482"/>
        <end position="495"/>
    </location>
</feature>
<keyword evidence="2" id="KW-0805">Transcription regulation</keyword>
<proteinExistence type="predicted"/>
<evidence type="ECO:0000313" key="9">
    <source>
        <dbReference type="EMBL" id="KAK9501573.1"/>
    </source>
</evidence>
<evidence type="ECO:0000259" key="8">
    <source>
        <dbReference type="PROSITE" id="PS50960"/>
    </source>
</evidence>
<dbReference type="PROSITE" id="PS50960">
    <property type="entry name" value="HTH_PSQ"/>
    <property type="match status" value="2"/>
</dbReference>